<evidence type="ECO:0000256" key="1">
    <source>
        <dbReference type="SAM" id="SignalP"/>
    </source>
</evidence>
<feature type="chain" id="PRO_5044553373" evidence="1">
    <location>
        <begin position="20"/>
        <end position="96"/>
    </location>
</feature>
<organism evidence="3 4">
    <name type="scientific">Toxocara canis</name>
    <name type="common">Canine roundworm</name>
    <dbReference type="NCBI Taxonomy" id="6265"/>
    <lineage>
        <taxon>Eukaryota</taxon>
        <taxon>Metazoa</taxon>
        <taxon>Ecdysozoa</taxon>
        <taxon>Nematoda</taxon>
        <taxon>Chromadorea</taxon>
        <taxon>Rhabditida</taxon>
        <taxon>Spirurina</taxon>
        <taxon>Ascaridomorpha</taxon>
        <taxon>Ascaridoidea</taxon>
        <taxon>Toxocaridae</taxon>
        <taxon>Toxocara</taxon>
    </lineage>
</organism>
<reference evidence="4" key="1">
    <citation type="submission" date="2016-06" db="UniProtKB">
        <authorList>
            <consortium name="WormBaseParasite"/>
        </authorList>
    </citation>
    <scope>IDENTIFICATION</scope>
</reference>
<keyword evidence="3" id="KW-1185">Reference proteome</keyword>
<dbReference type="EMBL" id="UYWY01020677">
    <property type="protein sequence ID" value="VDM42276.1"/>
    <property type="molecule type" value="Genomic_DNA"/>
</dbReference>
<dbReference type="WBParaSite" id="TCNE_0001095501-mRNA-1">
    <property type="protein sequence ID" value="TCNE_0001095501-mRNA-1"/>
    <property type="gene ID" value="TCNE_0001095501"/>
</dbReference>
<dbReference type="AlphaFoldDB" id="A0A183UR35"/>
<accession>A0A183UR35</accession>
<gene>
    <name evidence="2" type="ORF">TCNE_LOCUS10955</name>
</gene>
<evidence type="ECO:0000313" key="4">
    <source>
        <dbReference type="WBParaSite" id="TCNE_0001095501-mRNA-1"/>
    </source>
</evidence>
<reference evidence="2 3" key="2">
    <citation type="submission" date="2018-11" db="EMBL/GenBank/DDBJ databases">
        <authorList>
            <consortium name="Pathogen Informatics"/>
        </authorList>
    </citation>
    <scope>NUCLEOTIDE SEQUENCE [LARGE SCALE GENOMIC DNA]</scope>
</reference>
<dbReference type="Proteomes" id="UP000050794">
    <property type="component" value="Unassembled WGS sequence"/>
</dbReference>
<evidence type="ECO:0000313" key="2">
    <source>
        <dbReference type="EMBL" id="VDM42276.1"/>
    </source>
</evidence>
<feature type="signal peptide" evidence="1">
    <location>
        <begin position="1"/>
        <end position="19"/>
    </location>
</feature>
<keyword evidence="1" id="KW-0732">Signal</keyword>
<protein>
    <submittedName>
        <fullName evidence="4">Secreted protein</fullName>
    </submittedName>
</protein>
<sequence>MYWIVLGSALVWFQSSVFCKAYSSEHVYFGVGRGLPYKMSLMQAMPTDDKRISPFSNEVIAQRLLQRLSKQITQLAASDRARRSKDIGLYRHVELE</sequence>
<name>A0A183UR35_TOXCA</name>
<evidence type="ECO:0000313" key="3">
    <source>
        <dbReference type="Proteomes" id="UP000050794"/>
    </source>
</evidence>
<proteinExistence type="predicted"/>